<feature type="domain" description="GST N-terminal" evidence="2">
    <location>
        <begin position="8"/>
        <end position="95"/>
    </location>
</feature>
<dbReference type="PROSITE" id="PS50404">
    <property type="entry name" value="GST_NTER"/>
    <property type="match status" value="1"/>
</dbReference>
<feature type="domain" description="GST C-terminal" evidence="3">
    <location>
        <begin position="150"/>
        <end position="279"/>
    </location>
</feature>
<dbReference type="GeneID" id="89958149"/>
<dbReference type="InterPro" id="IPR036249">
    <property type="entry name" value="Thioredoxin-like_sf"/>
</dbReference>
<dbReference type="Gene3D" id="3.40.30.10">
    <property type="entry name" value="Glutaredoxin"/>
    <property type="match status" value="1"/>
</dbReference>
<dbReference type="EMBL" id="JAUTXT010000003">
    <property type="protein sequence ID" value="KAK3678686.1"/>
    <property type="molecule type" value="Genomic_DNA"/>
</dbReference>
<dbReference type="Proteomes" id="UP001274830">
    <property type="component" value="Unassembled WGS sequence"/>
</dbReference>
<dbReference type="SFLD" id="SFLDS00019">
    <property type="entry name" value="Glutathione_Transferase_(cytos"/>
    <property type="match status" value="1"/>
</dbReference>
<dbReference type="InterPro" id="IPR004045">
    <property type="entry name" value="Glutathione_S-Trfase_N"/>
</dbReference>
<dbReference type="EC" id="2.5.1.18" evidence="4"/>
<dbReference type="GO" id="GO:0004364">
    <property type="term" value="F:glutathione transferase activity"/>
    <property type="evidence" value="ECO:0007669"/>
    <property type="project" value="UniProtKB-EC"/>
</dbReference>
<dbReference type="InterPro" id="IPR010987">
    <property type="entry name" value="Glutathione-S-Trfase_C-like"/>
</dbReference>
<dbReference type="Pfam" id="PF14497">
    <property type="entry name" value="GST_C_3"/>
    <property type="match status" value="1"/>
</dbReference>
<dbReference type="CDD" id="cd03189">
    <property type="entry name" value="GST_C_GTT1_like"/>
    <property type="match status" value="1"/>
</dbReference>
<evidence type="ECO:0000313" key="4">
    <source>
        <dbReference type="EMBL" id="KAK3678686.1"/>
    </source>
</evidence>
<dbReference type="RefSeq" id="XP_064698581.1">
    <property type="nucleotide sequence ID" value="XM_064833620.1"/>
</dbReference>
<dbReference type="InterPro" id="IPR004046">
    <property type="entry name" value="GST_C"/>
</dbReference>
<dbReference type="CDD" id="cd03046">
    <property type="entry name" value="GST_N_GTT1_like"/>
    <property type="match status" value="1"/>
</dbReference>
<comment type="similarity">
    <text evidence="1">Belongs to the GST superfamily.</text>
</comment>
<dbReference type="InterPro" id="IPR040079">
    <property type="entry name" value="Glutathione_S-Trfase"/>
</dbReference>
<dbReference type="PANTHER" id="PTHR44051:SF9">
    <property type="entry name" value="GLUTATHIONE S-TRANSFERASE 1"/>
    <property type="match status" value="1"/>
</dbReference>
<dbReference type="SFLD" id="SFLDG00358">
    <property type="entry name" value="Main_(cytGST)"/>
    <property type="match status" value="1"/>
</dbReference>
<keyword evidence="4" id="KW-0808">Transferase</keyword>
<dbReference type="SUPFAM" id="SSF47616">
    <property type="entry name" value="GST C-terminal domain-like"/>
    <property type="match status" value="1"/>
</dbReference>
<dbReference type="AlphaFoldDB" id="A0AAE0WV23"/>
<accession>A0AAE0WV23</accession>
<name>A0AAE0WV23_9PEZI</name>
<keyword evidence="5" id="KW-1185">Reference proteome</keyword>
<organism evidence="4 5">
    <name type="scientific">Recurvomyces mirabilis</name>
    <dbReference type="NCBI Taxonomy" id="574656"/>
    <lineage>
        <taxon>Eukaryota</taxon>
        <taxon>Fungi</taxon>
        <taxon>Dikarya</taxon>
        <taxon>Ascomycota</taxon>
        <taxon>Pezizomycotina</taxon>
        <taxon>Dothideomycetes</taxon>
        <taxon>Dothideomycetidae</taxon>
        <taxon>Mycosphaerellales</taxon>
        <taxon>Teratosphaeriaceae</taxon>
        <taxon>Recurvomyces</taxon>
    </lineage>
</organism>
<evidence type="ECO:0000313" key="5">
    <source>
        <dbReference type="Proteomes" id="UP001274830"/>
    </source>
</evidence>
<dbReference type="PROSITE" id="PS50405">
    <property type="entry name" value="GST_CTER"/>
    <property type="match status" value="1"/>
</dbReference>
<dbReference type="SUPFAM" id="SSF52833">
    <property type="entry name" value="Thioredoxin-like"/>
    <property type="match status" value="1"/>
</dbReference>
<gene>
    <name evidence="4" type="primary">GTT1</name>
    <name evidence="4" type="ORF">LTR78_001139</name>
</gene>
<comment type="caution">
    <text evidence="4">The sequence shown here is derived from an EMBL/GenBank/DDBJ whole genome shotgun (WGS) entry which is preliminary data.</text>
</comment>
<dbReference type="Pfam" id="PF02798">
    <property type="entry name" value="GST_N"/>
    <property type="match status" value="1"/>
</dbReference>
<evidence type="ECO:0000259" key="2">
    <source>
        <dbReference type="PROSITE" id="PS50404"/>
    </source>
</evidence>
<dbReference type="InterPro" id="IPR036282">
    <property type="entry name" value="Glutathione-S-Trfase_C_sf"/>
</dbReference>
<proteinExistence type="inferred from homology"/>
<dbReference type="PANTHER" id="PTHR44051">
    <property type="entry name" value="GLUTATHIONE S-TRANSFERASE-RELATED"/>
    <property type="match status" value="1"/>
</dbReference>
<reference evidence="4" key="1">
    <citation type="submission" date="2023-07" db="EMBL/GenBank/DDBJ databases">
        <title>Black Yeasts Isolated from many extreme environments.</title>
        <authorList>
            <person name="Coleine C."/>
            <person name="Stajich J.E."/>
            <person name="Selbmann L."/>
        </authorList>
    </citation>
    <scope>NUCLEOTIDE SEQUENCE</scope>
    <source>
        <strain evidence="4">CCFEE 5485</strain>
    </source>
</reference>
<evidence type="ECO:0000259" key="3">
    <source>
        <dbReference type="PROSITE" id="PS50405"/>
    </source>
</evidence>
<sequence length="279" mass="31601">MAEAHEQPKVVLHWLNKSRAQRIVWLLQESKGLDWDIKTYNRGSDQLAPAELKKIHPLGKSPVITVETSKTPQPIVLAETGLITEYICDYFAPHLVPKRYQEGKEGQIGGETEEWIRYRFFMHYAEGSLMGLLLICLIIDRKPLSTHASHNSERVLIDTMTEIGDNPQTPFFIKPITRAIASRVYSAFLTQSLKTHFTFLESQLATSPNNGRFLCGSELTAADITMSFPLLAAVRVSKKITKVDYPKLVAYCDLLESQESYRASVKRTEEVSGEPYKIL</sequence>
<protein>
    <submittedName>
        <fullName evidence="4">Bifunctional glutathione transferase/peroxidase</fullName>
        <ecNumber evidence="4">2.5.1.18</ecNumber>
    </submittedName>
</protein>
<dbReference type="Gene3D" id="1.20.1050.10">
    <property type="match status" value="1"/>
</dbReference>
<evidence type="ECO:0000256" key="1">
    <source>
        <dbReference type="ARBA" id="ARBA00007409"/>
    </source>
</evidence>